<accession>A0A9P7J2S2</accession>
<protein>
    <submittedName>
        <fullName evidence="1">Uncharacterized protein</fullName>
    </submittedName>
</protein>
<sequence length="318" mass="36277">MIDESILTTNMPKFSEGSSVMILHERHPRTVLPWYSQALRRAIATLLQADHGDSLILSESMSLLSRRLLSAMYRRVQFSECVYTQSTVTIPRLMSCSWQEVLDLSPGSAWDGLQLYSPATSQQGDPLLKTHHKSMQWISAERHQEEFQWSTTSQEDITYSWYGVFGKWSALGRLLQEAQSASEQLLQEIVARSGDITALDWVGQSSDFDSYLPEDITSHKALPSIFSSLSEDEMQKSVACRILKCMWRAEHFRARHRLNCGRNWHRRHHNTRRCNTRHCPHTHKPEACQITPYTTGKITCCGGSSPCVHPLADARSVK</sequence>
<evidence type="ECO:0000313" key="1">
    <source>
        <dbReference type="EMBL" id="KAG1799522.1"/>
    </source>
</evidence>
<keyword evidence="2" id="KW-1185">Reference proteome</keyword>
<dbReference type="EMBL" id="JABBWG010000145">
    <property type="protein sequence ID" value="KAG1799522.1"/>
    <property type="molecule type" value="Genomic_DNA"/>
</dbReference>
<proteinExistence type="predicted"/>
<comment type="caution">
    <text evidence="1">The sequence shown here is derived from an EMBL/GenBank/DDBJ whole genome shotgun (WGS) entry which is preliminary data.</text>
</comment>
<dbReference type="AlphaFoldDB" id="A0A9P7J2S2"/>
<gene>
    <name evidence="1" type="ORF">BJ212DRAFT_1402111</name>
</gene>
<name>A0A9P7J2S2_9AGAM</name>
<dbReference type="GeneID" id="64631364"/>
<organism evidence="1 2">
    <name type="scientific">Suillus subaureus</name>
    <dbReference type="NCBI Taxonomy" id="48587"/>
    <lineage>
        <taxon>Eukaryota</taxon>
        <taxon>Fungi</taxon>
        <taxon>Dikarya</taxon>
        <taxon>Basidiomycota</taxon>
        <taxon>Agaricomycotina</taxon>
        <taxon>Agaricomycetes</taxon>
        <taxon>Agaricomycetidae</taxon>
        <taxon>Boletales</taxon>
        <taxon>Suillineae</taxon>
        <taxon>Suillaceae</taxon>
        <taxon>Suillus</taxon>
    </lineage>
</organism>
<dbReference type="OrthoDB" id="2691029at2759"/>
<dbReference type="RefSeq" id="XP_041185724.1">
    <property type="nucleotide sequence ID" value="XM_041337348.1"/>
</dbReference>
<evidence type="ECO:0000313" key="2">
    <source>
        <dbReference type="Proteomes" id="UP000807769"/>
    </source>
</evidence>
<dbReference type="Proteomes" id="UP000807769">
    <property type="component" value="Unassembled WGS sequence"/>
</dbReference>
<reference evidence="1" key="1">
    <citation type="journal article" date="2020" name="New Phytol.">
        <title>Comparative genomics reveals dynamic genome evolution in host specialist ectomycorrhizal fungi.</title>
        <authorList>
            <person name="Lofgren L.A."/>
            <person name="Nguyen N.H."/>
            <person name="Vilgalys R."/>
            <person name="Ruytinx J."/>
            <person name="Liao H.L."/>
            <person name="Branco S."/>
            <person name="Kuo A."/>
            <person name="LaButti K."/>
            <person name="Lipzen A."/>
            <person name="Andreopoulos W."/>
            <person name="Pangilinan J."/>
            <person name="Riley R."/>
            <person name="Hundley H."/>
            <person name="Na H."/>
            <person name="Barry K."/>
            <person name="Grigoriev I.V."/>
            <person name="Stajich J.E."/>
            <person name="Kennedy P.G."/>
        </authorList>
    </citation>
    <scope>NUCLEOTIDE SEQUENCE</scope>
    <source>
        <strain evidence="1">MN1</strain>
    </source>
</reference>